<keyword evidence="3 6" id="KW-0133">Cell shape</keyword>
<feature type="transmembrane region" description="Helical" evidence="6">
    <location>
        <begin position="279"/>
        <end position="300"/>
    </location>
</feature>
<feature type="transmembrane region" description="Helical" evidence="6">
    <location>
        <begin position="167"/>
        <end position="183"/>
    </location>
</feature>
<dbReference type="Pfam" id="PF01098">
    <property type="entry name" value="FTSW_RODA_SPOVE"/>
    <property type="match status" value="1"/>
</dbReference>
<dbReference type="HAMAP" id="MF_02079">
    <property type="entry name" value="PGT_RodA"/>
    <property type="match status" value="1"/>
</dbReference>
<evidence type="ECO:0000256" key="2">
    <source>
        <dbReference type="ARBA" id="ARBA00022692"/>
    </source>
</evidence>
<dbReference type="Proteomes" id="UP000664293">
    <property type="component" value="Unassembled WGS sequence"/>
</dbReference>
<feature type="transmembrane region" description="Helical" evidence="6">
    <location>
        <begin position="25"/>
        <end position="45"/>
    </location>
</feature>
<comment type="similarity">
    <text evidence="6">Belongs to the SEDS family. MrdB/RodA subfamily.</text>
</comment>
<keyword evidence="4 6" id="KW-1133">Transmembrane helix</keyword>
<keyword evidence="6" id="KW-0573">Peptidoglycan synthesis</keyword>
<comment type="subcellular location">
    <subcellularLocation>
        <location evidence="6">Cell inner membrane</location>
        <topology evidence="6">Multi-pass membrane protein</topology>
    </subcellularLocation>
    <subcellularLocation>
        <location evidence="1">Membrane</location>
        <topology evidence="1">Multi-pass membrane protein</topology>
    </subcellularLocation>
</comment>
<evidence type="ECO:0000313" key="8">
    <source>
        <dbReference type="Proteomes" id="UP000664293"/>
    </source>
</evidence>
<keyword evidence="8" id="KW-1185">Reference proteome</keyword>
<reference evidence="7 8" key="1">
    <citation type="submission" date="2020-12" db="EMBL/GenBank/DDBJ databases">
        <title>Oil enriched cultivation method for isolating marine PHA-producing bacteria.</title>
        <authorList>
            <person name="Zheng W."/>
            <person name="Yu S."/>
            <person name="Huang Y."/>
        </authorList>
    </citation>
    <scope>NUCLEOTIDE SEQUENCE [LARGE SCALE GENOMIC DNA]</scope>
    <source>
        <strain evidence="7 8">SN0-2</strain>
    </source>
</reference>
<evidence type="ECO:0000256" key="1">
    <source>
        <dbReference type="ARBA" id="ARBA00004141"/>
    </source>
</evidence>
<evidence type="ECO:0000256" key="6">
    <source>
        <dbReference type="HAMAP-Rule" id="MF_02079"/>
    </source>
</evidence>
<dbReference type="EMBL" id="JAEKJR010000003">
    <property type="protein sequence ID" value="MBN8432312.1"/>
    <property type="molecule type" value="Genomic_DNA"/>
</dbReference>
<feature type="transmembrane region" description="Helical" evidence="6">
    <location>
        <begin position="57"/>
        <end position="75"/>
    </location>
</feature>
<keyword evidence="6" id="KW-0808">Transferase</keyword>
<feature type="transmembrane region" description="Helical" evidence="6">
    <location>
        <begin position="312"/>
        <end position="339"/>
    </location>
</feature>
<evidence type="ECO:0000256" key="4">
    <source>
        <dbReference type="ARBA" id="ARBA00022989"/>
    </source>
</evidence>
<keyword evidence="6" id="KW-1003">Cell membrane</keyword>
<dbReference type="NCBIfam" id="TIGR02210">
    <property type="entry name" value="rodA_shape"/>
    <property type="match status" value="1"/>
</dbReference>
<feature type="transmembrane region" description="Helical" evidence="6">
    <location>
        <begin position="345"/>
        <end position="366"/>
    </location>
</feature>
<dbReference type="InterPro" id="IPR001182">
    <property type="entry name" value="FtsW/RodA"/>
</dbReference>
<name>A0ABS3EAH3_9GAMM</name>
<keyword evidence="6" id="KW-0997">Cell inner membrane</keyword>
<feature type="transmembrane region" description="Helical" evidence="6">
    <location>
        <begin position="190"/>
        <end position="209"/>
    </location>
</feature>
<keyword evidence="6" id="KW-0961">Cell wall biogenesis/degradation</keyword>
<keyword evidence="6" id="KW-0328">Glycosyltransferase</keyword>
<dbReference type="PANTHER" id="PTHR30474">
    <property type="entry name" value="CELL CYCLE PROTEIN"/>
    <property type="match status" value="1"/>
</dbReference>
<comment type="catalytic activity">
    <reaction evidence="6">
        <text>[GlcNAc-(1-&gt;4)-Mur2Ac(oyl-L-Ala-gamma-D-Glu-L-Lys-D-Ala-D-Ala)](n)-di-trans,octa-cis-undecaprenyl diphosphate + beta-D-GlcNAc-(1-&gt;4)-Mur2Ac(oyl-L-Ala-gamma-D-Glu-L-Lys-D-Ala-D-Ala)-di-trans,octa-cis-undecaprenyl diphosphate = [GlcNAc-(1-&gt;4)-Mur2Ac(oyl-L-Ala-gamma-D-Glu-L-Lys-D-Ala-D-Ala)](n+1)-di-trans,octa-cis-undecaprenyl diphosphate + di-trans,octa-cis-undecaprenyl diphosphate + H(+)</text>
        <dbReference type="Rhea" id="RHEA:23708"/>
        <dbReference type="Rhea" id="RHEA-COMP:9602"/>
        <dbReference type="Rhea" id="RHEA-COMP:9603"/>
        <dbReference type="ChEBI" id="CHEBI:15378"/>
        <dbReference type="ChEBI" id="CHEBI:58405"/>
        <dbReference type="ChEBI" id="CHEBI:60033"/>
        <dbReference type="ChEBI" id="CHEBI:78435"/>
        <dbReference type="EC" id="2.4.99.28"/>
    </reaction>
</comment>
<feature type="transmembrane region" description="Helical" evidence="6">
    <location>
        <begin position="144"/>
        <end position="161"/>
    </location>
</feature>
<keyword evidence="2 6" id="KW-0812">Transmembrane</keyword>
<evidence type="ECO:0000256" key="3">
    <source>
        <dbReference type="ARBA" id="ARBA00022960"/>
    </source>
</evidence>
<dbReference type="PANTHER" id="PTHR30474:SF1">
    <property type="entry name" value="PEPTIDOGLYCAN GLYCOSYLTRANSFERASE MRDB"/>
    <property type="match status" value="1"/>
</dbReference>
<sequence length="375" mass="41126">MHRLPDAGSSLRRPESFSRRWHIDLPLLLLLILLAGVGLVVLYSASGEESHYVKRQAVFMALAFVGMFIAAQIPLEFYRRWSPWFYLGGCCLLVAVLFFGVGAKGAQRWLQIGGFRFQPSEALKLAVPIAVAAYLHKRSLPPSFMTVVGALVIIAIPAALIVRQPDLGTSILIAASGIFALYLSGLSWKMIGSAVVMALMAAWPMWIWGLRDYQKQRILTLFNPDADRLGAGWNIFQSKAAIGSGGWDGKGYMQGTQSQLDFLPESHTDFIIAVLAEEWGMRGALFLLALYLLIIARGIYISFMAQHVFGRLLAGSITLTFFVYVFVNIGMVTGLLPVVGVPLPLVSHGGTSVITLMAGFGILMAISTERRRVLF</sequence>
<feature type="transmembrane region" description="Helical" evidence="6">
    <location>
        <begin position="81"/>
        <end position="101"/>
    </location>
</feature>
<organism evidence="7 8">
    <name type="scientific">Microbulbifer salipaludis</name>
    <dbReference type="NCBI Taxonomy" id="187980"/>
    <lineage>
        <taxon>Bacteria</taxon>
        <taxon>Pseudomonadati</taxon>
        <taxon>Pseudomonadota</taxon>
        <taxon>Gammaproteobacteria</taxon>
        <taxon>Cellvibrionales</taxon>
        <taxon>Microbulbiferaceae</taxon>
        <taxon>Microbulbifer</taxon>
    </lineage>
</organism>
<comment type="function">
    <text evidence="6">Peptidoglycan polymerase that is essential for cell wall elongation.</text>
</comment>
<keyword evidence="5 6" id="KW-0472">Membrane</keyword>
<comment type="caution">
    <text evidence="7">The sequence shown here is derived from an EMBL/GenBank/DDBJ whole genome shotgun (WGS) entry which is preliminary data.</text>
</comment>
<gene>
    <name evidence="6 7" type="primary">rodA</name>
    <name evidence="6" type="synonym">mrdB</name>
    <name evidence="7" type="ORF">JF535_15805</name>
</gene>
<comment type="pathway">
    <text evidence="6">Cell wall biogenesis; peptidoglycan biosynthesis.</text>
</comment>
<protein>
    <recommendedName>
        <fullName evidence="6">Peptidoglycan glycosyltransferase MrdB</fullName>
        <shortName evidence="6">PGT</shortName>
        <ecNumber evidence="6">2.4.99.28</ecNumber>
    </recommendedName>
    <alternativeName>
        <fullName evidence="6">Cell elongation protein RodA</fullName>
    </alternativeName>
    <alternativeName>
        <fullName evidence="6">Cell wall polymerase</fullName>
    </alternativeName>
    <alternativeName>
        <fullName evidence="6">Peptidoglycan polymerase</fullName>
        <shortName evidence="6">PG polymerase</shortName>
    </alternativeName>
</protein>
<evidence type="ECO:0000256" key="5">
    <source>
        <dbReference type="ARBA" id="ARBA00023136"/>
    </source>
</evidence>
<accession>A0ABS3EAH3</accession>
<dbReference type="EC" id="2.4.99.28" evidence="6"/>
<proteinExistence type="inferred from homology"/>
<dbReference type="InterPro" id="IPR011923">
    <property type="entry name" value="RodA/MrdB"/>
</dbReference>
<evidence type="ECO:0000313" key="7">
    <source>
        <dbReference type="EMBL" id="MBN8432312.1"/>
    </source>
</evidence>